<evidence type="ECO:0000259" key="4">
    <source>
        <dbReference type="PROSITE" id="PS50956"/>
    </source>
</evidence>
<evidence type="ECO:0000313" key="7">
    <source>
        <dbReference type="Proteomes" id="UP000255024"/>
    </source>
</evidence>
<evidence type="ECO:0000313" key="8">
    <source>
        <dbReference type="Proteomes" id="UP000596202"/>
    </source>
</evidence>
<dbReference type="SMART" id="SM00344">
    <property type="entry name" value="HTH_ASNC"/>
    <property type="match status" value="1"/>
</dbReference>
<dbReference type="GO" id="GO:0006355">
    <property type="term" value="P:regulation of DNA-templated transcription"/>
    <property type="evidence" value="ECO:0007669"/>
    <property type="project" value="UniProtKB-ARBA"/>
</dbReference>
<dbReference type="SUPFAM" id="SSF46785">
    <property type="entry name" value="Winged helix' DNA-binding domain"/>
    <property type="match status" value="1"/>
</dbReference>
<dbReference type="InterPro" id="IPR000485">
    <property type="entry name" value="AsnC-type_HTH_dom"/>
</dbReference>
<dbReference type="EMBL" id="UGQL01000001">
    <property type="protein sequence ID" value="STZ28632.1"/>
    <property type="molecule type" value="Genomic_DNA"/>
</dbReference>
<reference evidence="6 7" key="1">
    <citation type="submission" date="2018-06" db="EMBL/GenBank/DDBJ databases">
        <authorList>
            <consortium name="Pathogen Informatics"/>
            <person name="Doyle S."/>
        </authorList>
    </citation>
    <scope>NUCLEOTIDE SEQUENCE [LARGE SCALE GENOMIC DNA]</scope>
    <source>
        <strain evidence="6 7">NCTC11179</strain>
    </source>
</reference>
<keyword evidence="7" id="KW-1185">Reference proteome</keyword>
<dbReference type="InterPro" id="IPR036390">
    <property type="entry name" value="WH_DNA-bd_sf"/>
</dbReference>
<evidence type="ECO:0000256" key="1">
    <source>
        <dbReference type="ARBA" id="ARBA00023015"/>
    </source>
</evidence>
<gene>
    <name evidence="6" type="primary">lrp_1</name>
    <name evidence="5" type="ORF">I6I88_14275</name>
    <name evidence="6" type="ORF">NCTC11179_02189</name>
</gene>
<dbReference type="AlphaFoldDB" id="A0A378RQE1"/>
<dbReference type="Proteomes" id="UP000255024">
    <property type="component" value="Unassembled WGS sequence"/>
</dbReference>
<dbReference type="OrthoDB" id="9800326at2"/>
<dbReference type="EMBL" id="CP068108">
    <property type="protein sequence ID" value="QQT99353.1"/>
    <property type="molecule type" value="Genomic_DNA"/>
</dbReference>
<dbReference type="SUPFAM" id="SSF54909">
    <property type="entry name" value="Dimeric alpha+beta barrel"/>
    <property type="match status" value="1"/>
</dbReference>
<dbReference type="GO" id="GO:0005829">
    <property type="term" value="C:cytosol"/>
    <property type="evidence" value="ECO:0007669"/>
    <property type="project" value="TreeGrafter"/>
</dbReference>
<dbReference type="PRINTS" id="PR00033">
    <property type="entry name" value="HTHASNC"/>
</dbReference>
<feature type="domain" description="HTH asnC-type" evidence="4">
    <location>
        <begin position="5"/>
        <end position="66"/>
    </location>
</feature>
<dbReference type="InterPro" id="IPR019888">
    <property type="entry name" value="Tscrpt_reg_AsnC-like"/>
</dbReference>
<dbReference type="PANTHER" id="PTHR30154">
    <property type="entry name" value="LEUCINE-RESPONSIVE REGULATORY PROTEIN"/>
    <property type="match status" value="1"/>
</dbReference>
<dbReference type="InterPro" id="IPR019887">
    <property type="entry name" value="Tscrpt_reg_AsnC/Lrp_C"/>
</dbReference>
<dbReference type="GO" id="GO:0043565">
    <property type="term" value="F:sequence-specific DNA binding"/>
    <property type="evidence" value="ECO:0007669"/>
    <property type="project" value="InterPro"/>
</dbReference>
<evidence type="ECO:0000313" key="5">
    <source>
        <dbReference type="EMBL" id="QQT99353.1"/>
    </source>
</evidence>
<dbReference type="GeneID" id="93528838"/>
<dbReference type="InterPro" id="IPR036388">
    <property type="entry name" value="WH-like_DNA-bd_sf"/>
</dbReference>
<protein>
    <submittedName>
        <fullName evidence="6">Leucine-responsive regulatory protein</fullName>
    </submittedName>
    <submittedName>
        <fullName evidence="5">Lrp/AsnC family transcriptional regulator</fullName>
    </submittedName>
</protein>
<dbReference type="Gene3D" id="3.30.70.920">
    <property type="match status" value="1"/>
</dbReference>
<keyword evidence="1" id="KW-0805">Transcription regulation</keyword>
<reference evidence="5 8" key="2">
    <citation type="submission" date="2021-01" db="EMBL/GenBank/DDBJ databases">
        <title>FDA dAtabase for Regulatory Grade micrObial Sequences (FDA-ARGOS): Supporting development and validation of Infectious Disease Dx tests.</title>
        <authorList>
            <person name="Sproer C."/>
            <person name="Gronow S."/>
            <person name="Severitt S."/>
            <person name="Schroder I."/>
            <person name="Tallon L."/>
            <person name="Sadzewicz L."/>
            <person name="Zhao X."/>
            <person name="Boylan J."/>
            <person name="Ott S."/>
            <person name="Bowen H."/>
            <person name="Vavikolanu K."/>
            <person name="Mehta A."/>
            <person name="Aluvathingal J."/>
            <person name="Nadendla S."/>
            <person name="Lowell S."/>
            <person name="Myers T."/>
            <person name="Yan Y."/>
            <person name="Sichtig H."/>
        </authorList>
    </citation>
    <scope>NUCLEOTIDE SEQUENCE [LARGE SCALE GENOMIC DNA]</scope>
    <source>
        <strain evidence="5 8">FDAARGOS_1131</strain>
    </source>
</reference>
<accession>A0A378RQE1</accession>
<dbReference type="InterPro" id="IPR011008">
    <property type="entry name" value="Dimeric_a/b-barrel"/>
</dbReference>
<dbReference type="InterPro" id="IPR011991">
    <property type="entry name" value="ArsR-like_HTH"/>
</dbReference>
<dbReference type="GO" id="GO:0043200">
    <property type="term" value="P:response to amino acid"/>
    <property type="evidence" value="ECO:0007669"/>
    <property type="project" value="TreeGrafter"/>
</dbReference>
<dbReference type="Pfam" id="PF01037">
    <property type="entry name" value="AsnC_trans_reg"/>
    <property type="match status" value="1"/>
</dbReference>
<evidence type="ECO:0000256" key="2">
    <source>
        <dbReference type="ARBA" id="ARBA00023125"/>
    </source>
</evidence>
<evidence type="ECO:0000313" key="6">
    <source>
        <dbReference type="EMBL" id="STZ28632.1"/>
    </source>
</evidence>
<dbReference type="CDD" id="cd00090">
    <property type="entry name" value="HTH_ARSR"/>
    <property type="match status" value="1"/>
</dbReference>
<dbReference type="PROSITE" id="PS50956">
    <property type="entry name" value="HTH_ASNC_2"/>
    <property type="match status" value="1"/>
</dbReference>
<organism evidence="6 7">
    <name type="scientific">Myroides odoratus</name>
    <name type="common">Flavobacterium odoratum</name>
    <dbReference type="NCBI Taxonomy" id="256"/>
    <lineage>
        <taxon>Bacteria</taxon>
        <taxon>Pseudomonadati</taxon>
        <taxon>Bacteroidota</taxon>
        <taxon>Flavobacteriia</taxon>
        <taxon>Flavobacteriales</taxon>
        <taxon>Flavobacteriaceae</taxon>
        <taxon>Myroides</taxon>
    </lineage>
</organism>
<dbReference type="RefSeq" id="WP_002987335.1">
    <property type="nucleotide sequence ID" value="NZ_CP068107.1"/>
</dbReference>
<keyword evidence="2" id="KW-0238">DNA-binding</keyword>
<dbReference type="PANTHER" id="PTHR30154:SF34">
    <property type="entry name" value="TRANSCRIPTIONAL REGULATOR AZLB"/>
    <property type="match status" value="1"/>
</dbReference>
<dbReference type="Proteomes" id="UP000596202">
    <property type="component" value="Chromosome"/>
</dbReference>
<dbReference type="Gene3D" id="1.10.10.10">
    <property type="entry name" value="Winged helix-like DNA-binding domain superfamily/Winged helix DNA-binding domain"/>
    <property type="match status" value="1"/>
</dbReference>
<sequence>MEYKLDEIDLKILRMMQDNARINNSELARELGMAPSAVLERVKKLEHKDAIVAYHARVNPNAINQKMLSFIFIKVDEIIGDENTGRALAEIPEVLEVHDIAGDDGYIVKVRTSDSIALVNLMRNSLSKIDGIISTRTIIVLQTVKEDNKLIIPDTLE</sequence>
<dbReference type="Pfam" id="PF13404">
    <property type="entry name" value="HTH_AsnC-type"/>
    <property type="match status" value="1"/>
</dbReference>
<evidence type="ECO:0000256" key="3">
    <source>
        <dbReference type="ARBA" id="ARBA00023163"/>
    </source>
</evidence>
<keyword evidence="3" id="KW-0804">Transcription</keyword>
<proteinExistence type="predicted"/>
<name>A0A378RQE1_MYROD</name>